<dbReference type="EMBL" id="MN739021">
    <property type="protein sequence ID" value="QHT35412.1"/>
    <property type="molecule type" value="Genomic_DNA"/>
</dbReference>
<name>A0A6C0F2U7_9ZZZZ</name>
<protein>
    <submittedName>
        <fullName evidence="3">Uncharacterized protein</fullName>
    </submittedName>
</protein>
<organism evidence="3">
    <name type="scientific">viral metagenome</name>
    <dbReference type="NCBI Taxonomy" id="1070528"/>
    <lineage>
        <taxon>unclassified sequences</taxon>
        <taxon>metagenomes</taxon>
        <taxon>organismal metagenomes</taxon>
    </lineage>
</organism>
<keyword evidence="2" id="KW-0812">Transmembrane</keyword>
<reference evidence="3" key="1">
    <citation type="journal article" date="2020" name="Nature">
        <title>Giant virus diversity and host interactions through global metagenomics.</title>
        <authorList>
            <person name="Schulz F."/>
            <person name="Roux S."/>
            <person name="Paez-Espino D."/>
            <person name="Jungbluth S."/>
            <person name="Walsh D.A."/>
            <person name="Denef V.J."/>
            <person name="McMahon K.D."/>
            <person name="Konstantinidis K.T."/>
            <person name="Eloe-Fadrosh E.A."/>
            <person name="Kyrpides N.C."/>
            <person name="Woyke T."/>
        </authorList>
    </citation>
    <scope>NUCLEOTIDE SEQUENCE</scope>
    <source>
        <strain evidence="3">GVMAG-M-3300009180-45</strain>
    </source>
</reference>
<evidence type="ECO:0000256" key="2">
    <source>
        <dbReference type="SAM" id="Phobius"/>
    </source>
</evidence>
<evidence type="ECO:0000313" key="3">
    <source>
        <dbReference type="EMBL" id="QHT35412.1"/>
    </source>
</evidence>
<sequence>MSASGPNALDTAGVAGEYDGAAPVPPTPPPPPPGPPAGVPGDLWTALTSYKANYAAYVVSRQASHKTAYEHALDIANRAIANLESATENNDSTIQSFLASYSETNGDIMDLQTKSRDIQTKGPALQDQLVQAQRLHTATAAEVDDTALYVKSAIVIGLLIVVGIVGIA</sequence>
<accession>A0A6C0F2U7</accession>
<feature type="compositionally biased region" description="Pro residues" evidence="1">
    <location>
        <begin position="23"/>
        <end position="38"/>
    </location>
</feature>
<evidence type="ECO:0000256" key="1">
    <source>
        <dbReference type="SAM" id="MobiDB-lite"/>
    </source>
</evidence>
<keyword evidence="2" id="KW-0472">Membrane</keyword>
<dbReference type="AlphaFoldDB" id="A0A6C0F2U7"/>
<proteinExistence type="predicted"/>
<keyword evidence="2" id="KW-1133">Transmembrane helix</keyword>
<feature type="region of interest" description="Disordered" evidence="1">
    <location>
        <begin position="1"/>
        <end position="40"/>
    </location>
</feature>
<feature type="transmembrane region" description="Helical" evidence="2">
    <location>
        <begin position="148"/>
        <end position="167"/>
    </location>
</feature>